<sequence length="143" mass="15725">MTKQLRQASPPVDESISKHKHSCDAPPTIPHNEPTTPAARARTAFVDAFYAYGKDKIRPVYITIIAQVLAYPFCKVGGCSNCSGLALCVTTFSSMVHFAAISYAEFRDNPKEHVGRNLILLSLMLCSFCVFFVAYSKTKCVPS</sequence>
<dbReference type="GeneID" id="36347720"/>
<dbReference type="AlphaFoldDB" id="A0A2P4ZG48"/>
<organism evidence="3 4">
    <name type="scientific">Trichoderma gamsii</name>
    <dbReference type="NCBI Taxonomy" id="398673"/>
    <lineage>
        <taxon>Eukaryota</taxon>
        <taxon>Fungi</taxon>
        <taxon>Dikarya</taxon>
        <taxon>Ascomycota</taxon>
        <taxon>Pezizomycotina</taxon>
        <taxon>Sordariomycetes</taxon>
        <taxon>Hypocreomycetidae</taxon>
        <taxon>Hypocreales</taxon>
        <taxon>Hypocreaceae</taxon>
        <taxon>Trichoderma</taxon>
    </lineage>
</organism>
<gene>
    <name evidence="3" type="ORF">TGAM01_v207779</name>
</gene>
<keyword evidence="2" id="KW-0812">Transmembrane</keyword>
<dbReference type="EMBL" id="JPDN02000030">
    <property type="protein sequence ID" value="PON23252.1"/>
    <property type="molecule type" value="Genomic_DNA"/>
</dbReference>
<feature type="region of interest" description="Disordered" evidence="1">
    <location>
        <begin position="1"/>
        <end position="36"/>
    </location>
</feature>
<dbReference type="RefSeq" id="XP_024405065.1">
    <property type="nucleotide sequence ID" value="XM_024550170.1"/>
</dbReference>
<comment type="caution">
    <text evidence="3">The sequence shown here is derived from an EMBL/GenBank/DDBJ whole genome shotgun (WGS) entry which is preliminary data.</text>
</comment>
<name>A0A2P4ZG48_9HYPO</name>
<evidence type="ECO:0000313" key="4">
    <source>
        <dbReference type="Proteomes" id="UP000054821"/>
    </source>
</evidence>
<feature type="transmembrane region" description="Helical" evidence="2">
    <location>
        <begin position="84"/>
        <end position="106"/>
    </location>
</feature>
<protein>
    <submittedName>
        <fullName evidence="3">Uncharacterized protein</fullName>
    </submittedName>
</protein>
<keyword evidence="4" id="KW-1185">Reference proteome</keyword>
<evidence type="ECO:0000256" key="1">
    <source>
        <dbReference type="SAM" id="MobiDB-lite"/>
    </source>
</evidence>
<proteinExistence type="predicted"/>
<dbReference type="Proteomes" id="UP000054821">
    <property type="component" value="Unassembled WGS sequence"/>
</dbReference>
<feature type="transmembrane region" description="Helical" evidence="2">
    <location>
        <begin position="118"/>
        <end position="135"/>
    </location>
</feature>
<evidence type="ECO:0000313" key="3">
    <source>
        <dbReference type="EMBL" id="PON23252.1"/>
    </source>
</evidence>
<accession>A0A2P4ZG48</accession>
<reference evidence="3 4" key="1">
    <citation type="journal article" date="2016" name="Genome Announc.">
        <title>Draft Whole-Genome Sequence of Trichoderma gamsii T6085, a Promising Biocontrol Agent of Fusarium Head Blight on Wheat.</title>
        <authorList>
            <person name="Baroncelli R."/>
            <person name="Zapparata A."/>
            <person name="Piaggeschi G."/>
            <person name="Sarrocco S."/>
            <person name="Vannacci G."/>
        </authorList>
    </citation>
    <scope>NUCLEOTIDE SEQUENCE [LARGE SCALE GENOMIC DNA]</scope>
    <source>
        <strain evidence="3 4">T6085</strain>
    </source>
</reference>
<keyword evidence="2" id="KW-0472">Membrane</keyword>
<evidence type="ECO:0000256" key="2">
    <source>
        <dbReference type="SAM" id="Phobius"/>
    </source>
</evidence>
<keyword evidence="2" id="KW-1133">Transmembrane helix</keyword>